<accession>A0ABV2XLR4</accession>
<dbReference type="Pfam" id="PF16289">
    <property type="entry name" value="PIN_12"/>
    <property type="match status" value="1"/>
</dbReference>
<dbReference type="InterPro" id="IPR032557">
    <property type="entry name" value="DUF4935"/>
</dbReference>
<name>A0ABV2XLR4_9ACTN</name>
<evidence type="ECO:0000259" key="1">
    <source>
        <dbReference type="Pfam" id="PF16289"/>
    </source>
</evidence>
<organism evidence="2 3">
    <name type="scientific">Streptomyces olindensis</name>
    <dbReference type="NCBI Taxonomy" id="358823"/>
    <lineage>
        <taxon>Bacteria</taxon>
        <taxon>Bacillati</taxon>
        <taxon>Actinomycetota</taxon>
        <taxon>Actinomycetes</taxon>
        <taxon>Kitasatosporales</taxon>
        <taxon>Streptomycetaceae</taxon>
        <taxon>Streptomyces</taxon>
    </lineage>
</organism>
<evidence type="ECO:0000313" key="3">
    <source>
        <dbReference type="Proteomes" id="UP001550603"/>
    </source>
</evidence>
<comment type="caution">
    <text evidence="2">The sequence shown here is derived from an EMBL/GenBank/DDBJ whole genome shotgun (WGS) entry which is preliminary data.</text>
</comment>
<dbReference type="RefSeq" id="WP_359784286.1">
    <property type="nucleotide sequence ID" value="NZ_JBEYBN010000001.1"/>
</dbReference>
<dbReference type="Proteomes" id="UP001550603">
    <property type="component" value="Unassembled WGS sequence"/>
</dbReference>
<proteinExistence type="predicted"/>
<feature type="domain" description="DUF4935" evidence="1">
    <location>
        <begin position="2"/>
        <end position="167"/>
    </location>
</feature>
<protein>
    <submittedName>
        <fullName evidence="2">PIN domain-containing protein</fullName>
    </submittedName>
</protein>
<dbReference type="EMBL" id="JBEYBN010000001">
    <property type="protein sequence ID" value="MEU2264946.1"/>
    <property type="molecule type" value="Genomic_DNA"/>
</dbReference>
<sequence length="421" mass="46442">MIILDTNILQSVGLDSVSSDLLKTIRTAGVESVGVPWVVLEELVSHQSVPYRKKHEKAGQAMDAFERATPWPVTAVVPPLELERFREHCRQQYRAVVNEIPTTESALREAAFREANVLPPCKTIVINERGKEVKTGGRDAAIWLTAIEYARNHPEETVYFVSRDKDFRDGTTYRPPMDKDLEGIRHRFVHMTSIDEVVEKFATPTEIEEDAVRAILARPEMTALVAAEAMRALPVQVAYLAPSSLGLFECTPASVLNLSTGPQADLRPSPVVSAGWLRTPTAVFDSVRDMEARSIDDHVWCMAWARWLLGGPALVRGEDDGISVGCSWETRVLISPTSSTARLTLLRTRKPQGITAAEFSKLPESSVAPRTLYALPRTQALEDLKTALAAVRSAGGPSAVESWFSMYALGRAQYGEDEDDG</sequence>
<gene>
    <name evidence="2" type="ORF">ABZ568_00530</name>
</gene>
<keyword evidence="3" id="KW-1185">Reference proteome</keyword>
<reference evidence="2 3" key="1">
    <citation type="submission" date="2024-06" db="EMBL/GenBank/DDBJ databases">
        <title>The Natural Products Discovery Center: Release of the First 8490 Sequenced Strains for Exploring Actinobacteria Biosynthetic Diversity.</title>
        <authorList>
            <person name="Kalkreuter E."/>
            <person name="Kautsar S.A."/>
            <person name="Yang D."/>
            <person name="Bader C.D."/>
            <person name="Teijaro C.N."/>
            <person name="Fluegel L."/>
            <person name="Davis C.M."/>
            <person name="Simpson J.R."/>
            <person name="Lauterbach L."/>
            <person name="Steele A.D."/>
            <person name="Gui C."/>
            <person name="Meng S."/>
            <person name="Li G."/>
            <person name="Viehrig K."/>
            <person name="Ye F."/>
            <person name="Su P."/>
            <person name="Kiefer A.F."/>
            <person name="Nichols A."/>
            <person name="Cepeda A.J."/>
            <person name="Yan W."/>
            <person name="Fan B."/>
            <person name="Jiang Y."/>
            <person name="Adhikari A."/>
            <person name="Zheng C.-J."/>
            <person name="Schuster L."/>
            <person name="Cowan T.M."/>
            <person name="Smanski M.J."/>
            <person name="Chevrette M.G."/>
            <person name="De Carvalho L.P.S."/>
            <person name="Shen B."/>
        </authorList>
    </citation>
    <scope>NUCLEOTIDE SEQUENCE [LARGE SCALE GENOMIC DNA]</scope>
    <source>
        <strain evidence="2 3">NPDC019583</strain>
    </source>
</reference>
<evidence type="ECO:0000313" key="2">
    <source>
        <dbReference type="EMBL" id="MEU2264946.1"/>
    </source>
</evidence>